<dbReference type="AlphaFoldDB" id="A0A0B7ADF5"/>
<name>A0A0B7ADF5_9EUPU</name>
<dbReference type="EMBL" id="HACG01031090">
    <property type="protein sequence ID" value="CEK77955.1"/>
    <property type="molecule type" value="Transcribed_RNA"/>
</dbReference>
<organism evidence="1">
    <name type="scientific">Arion vulgaris</name>
    <dbReference type="NCBI Taxonomy" id="1028688"/>
    <lineage>
        <taxon>Eukaryota</taxon>
        <taxon>Metazoa</taxon>
        <taxon>Spiralia</taxon>
        <taxon>Lophotrochozoa</taxon>
        <taxon>Mollusca</taxon>
        <taxon>Gastropoda</taxon>
        <taxon>Heterobranchia</taxon>
        <taxon>Euthyneura</taxon>
        <taxon>Panpulmonata</taxon>
        <taxon>Eupulmonata</taxon>
        <taxon>Stylommatophora</taxon>
        <taxon>Helicina</taxon>
        <taxon>Arionoidea</taxon>
        <taxon>Arionidae</taxon>
        <taxon>Arion</taxon>
    </lineage>
</organism>
<sequence length="68" mass="7609">MLVFKYQQKWNVITFIHDMRIMITESCGSTVVSALASEVCGHGSIQQWECNFFSDGLSSSQVDPYSIG</sequence>
<gene>
    <name evidence="1" type="primary">ORF107554</name>
</gene>
<protein>
    <submittedName>
        <fullName evidence="1">Uncharacterized protein</fullName>
    </submittedName>
</protein>
<evidence type="ECO:0000313" key="1">
    <source>
        <dbReference type="EMBL" id="CEK77955.1"/>
    </source>
</evidence>
<reference evidence="1" key="1">
    <citation type="submission" date="2014-12" db="EMBL/GenBank/DDBJ databases">
        <title>Insight into the proteome of Arion vulgaris.</title>
        <authorList>
            <person name="Aradska J."/>
            <person name="Bulat T."/>
            <person name="Smidak R."/>
            <person name="Sarate P."/>
            <person name="Gangsoo J."/>
            <person name="Sialana F."/>
            <person name="Bilban M."/>
            <person name="Lubec G."/>
        </authorList>
    </citation>
    <scope>NUCLEOTIDE SEQUENCE</scope>
    <source>
        <tissue evidence="1">Skin</tissue>
    </source>
</reference>
<proteinExistence type="predicted"/>
<accession>A0A0B7ADF5</accession>